<keyword evidence="2" id="KW-1185">Reference proteome</keyword>
<dbReference type="AlphaFoldDB" id="A0AAD7CFZ7"/>
<dbReference type="Gene3D" id="3.80.10.10">
    <property type="entry name" value="Ribonuclease Inhibitor"/>
    <property type="match status" value="1"/>
</dbReference>
<evidence type="ECO:0000313" key="1">
    <source>
        <dbReference type="EMBL" id="KAJ7647760.1"/>
    </source>
</evidence>
<name>A0AAD7CFZ7_9AGAR</name>
<comment type="caution">
    <text evidence="1">The sequence shown here is derived from an EMBL/GenBank/DDBJ whole genome shotgun (WGS) entry which is preliminary data.</text>
</comment>
<dbReference type="SUPFAM" id="SSF52058">
    <property type="entry name" value="L domain-like"/>
    <property type="match status" value="1"/>
</dbReference>
<dbReference type="InterPro" id="IPR032675">
    <property type="entry name" value="LRR_dom_sf"/>
</dbReference>
<organism evidence="1 2">
    <name type="scientific">Roridomyces roridus</name>
    <dbReference type="NCBI Taxonomy" id="1738132"/>
    <lineage>
        <taxon>Eukaryota</taxon>
        <taxon>Fungi</taxon>
        <taxon>Dikarya</taxon>
        <taxon>Basidiomycota</taxon>
        <taxon>Agaricomycotina</taxon>
        <taxon>Agaricomycetes</taxon>
        <taxon>Agaricomycetidae</taxon>
        <taxon>Agaricales</taxon>
        <taxon>Marasmiineae</taxon>
        <taxon>Mycenaceae</taxon>
        <taxon>Roridomyces</taxon>
    </lineage>
</organism>
<protein>
    <recommendedName>
        <fullName evidence="3">F-box domain-containing protein</fullName>
    </recommendedName>
</protein>
<sequence length="583" mass="64609">MSSTVKPRTRHAHARAAQRLETRLEAYDRTDPFQAFNVLLKLLGNLPSRIGGCAFRLTPEEHRLSLHLLNIVEPFVGLAPSRRTITRQPTEILDNIAFCVDSKRDLLSLALSCQRMHDIVIPRHFHYRHIRCKISSLSVWNHLRIHRGLARNVRRLEVLDERAASTELRIPGDILTTDTDMDSTDDELGMHQKQERFLISALGKMTSLTSFTWSCNHSPISIDNIWPTLLKCTSLQEVDISDNLAFSNAELDETDAGSAKSRAVVLPHLKTVAVRSTKHAYGSKKHPVLTRIGGMLTHCPNLEALEIAYAQARSVPATHPIADELLLYSRFPRLTSLALTNLRCTIPDAPATFLASHAHITSLRLDLGASTRLDLPPNTLPSLRELHCSRDLATAILSCTVDNPRPLETLTGMRLAGTGTSADQLFLSSLRRYGTGVRRIELAGWSEMEDIRRLAEAAPNLVWLDVGKKGAAGAGALSRGPPVSNAAEWALLLAGMPELATFHGVRFFYEVSAGATAGGGTMADRSRVRKNDEVAGVLAWKCVKLRRVDHWEEGGGKVVVLVRDGERERAGEKVRWEVRRVKT</sequence>
<reference evidence="1" key="1">
    <citation type="submission" date="2023-03" db="EMBL/GenBank/DDBJ databases">
        <title>Massive genome expansion in bonnet fungi (Mycena s.s.) driven by repeated elements and novel gene families across ecological guilds.</title>
        <authorList>
            <consortium name="Lawrence Berkeley National Laboratory"/>
            <person name="Harder C.B."/>
            <person name="Miyauchi S."/>
            <person name="Viragh M."/>
            <person name="Kuo A."/>
            <person name="Thoen E."/>
            <person name="Andreopoulos B."/>
            <person name="Lu D."/>
            <person name="Skrede I."/>
            <person name="Drula E."/>
            <person name="Henrissat B."/>
            <person name="Morin E."/>
            <person name="Kohler A."/>
            <person name="Barry K."/>
            <person name="LaButti K."/>
            <person name="Morin E."/>
            <person name="Salamov A."/>
            <person name="Lipzen A."/>
            <person name="Mereny Z."/>
            <person name="Hegedus B."/>
            <person name="Baldrian P."/>
            <person name="Stursova M."/>
            <person name="Weitz H."/>
            <person name="Taylor A."/>
            <person name="Grigoriev I.V."/>
            <person name="Nagy L.G."/>
            <person name="Martin F."/>
            <person name="Kauserud H."/>
        </authorList>
    </citation>
    <scope>NUCLEOTIDE SEQUENCE</scope>
    <source>
        <strain evidence="1">9284</strain>
    </source>
</reference>
<gene>
    <name evidence="1" type="ORF">FB45DRAFT_987383</name>
</gene>
<dbReference type="Proteomes" id="UP001221142">
    <property type="component" value="Unassembled WGS sequence"/>
</dbReference>
<accession>A0AAD7CFZ7</accession>
<proteinExistence type="predicted"/>
<evidence type="ECO:0000313" key="2">
    <source>
        <dbReference type="Proteomes" id="UP001221142"/>
    </source>
</evidence>
<dbReference type="EMBL" id="JARKIF010000002">
    <property type="protein sequence ID" value="KAJ7647760.1"/>
    <property type="molecule type" value="Genomic_DNA"/>
</dbReference>
<evidence type="ECO:0008006" key="3">
    <source>
        <dbReference type="Google" id="ProtNLM"/>
    </source>
</evidence>